<feature type="transmembrane region" description="Helical" evidence="10">
    <location>
        <begin position="35"/>
        <end position="61"/>
    </location>
</feature>
<keyword evidence="8 9" id="KW-0012">Acyltransferase</keyword>
<evidence type="ECO:0000313" key="12">
    <source>
        <dbReference type="Proteomes" id="UP000252585"/>
    </source>
</evidence>
<proteinExistence type="inferred from homology"/>
<evidence type="ECO:0000256" key="8">
    <source>
        <dbReference type="ARBA" id="ARBA00023315"/>
    </source>
</evidence>
<dbReference type="PIRSF" id="PIRSF016636">
    <property type="entry name" value="AlgI_DltB"/>
    <property type="match status" value="1"/>
</dbReference>
<keyword evidence="4 9" id="KW-0808">Transferase</keyword>
<dbReference type="GO" id="GO:0042121">
    <property type="term" value="P:alginic acid biosynthetic process"/>
    <property type="evidence" value="ECO:0007669"/>
    <property type="project" value="InterPro"/>
</dbReference>
<evidence type="ECO:0000256" key="9">
    <source>
        <dbReference type="PIRNR" id="PIRNR016636"/>
    </source>
</evidence>
<evidence type="ECO:0000256" key="6">
    <source>
        <dbReference type="ARBA" id="ARBA00022989"/>
    </source>
</evidence>
<protein>
    <submittedName>
        <fullName evidence="11">Alginate O-acetyltransferase complex protein AlgI</fullName>
    </submittedName>
</protein>
<dbReference type="PANTHER" id="PTHR13285:SF23">
    <property type="entry name" value="TEICHOIC ACID D-ALANYLTRANSFERASE"/>
    <property type="match status" value="1"/>
</dbReference>
<dbReference type="EMBL" id="QPJJ01000001">
    <property type="protein sequence ID" value="RCW77399.1"/>
    <property type="molecule type" value="Genomic_DNA"/>
</dbReference>
<dbReference type="Proteomes" id="UP000252585">
    <property type="component" value="Unassembled WGS sequence"/>
</dbReference>
<dbReference type="PANTHER" id="PTHR13285">
    <property type="entry name" value="ACYLTRANSFERASE"/>
    <property type="match status" value="1"/>
</dbReference>
<keyword evidence="7 9" id="KW-0472">Membrane</keyword>
<keyword evidence="12" id="KW-1185">Reference proteome</keyword>
<dbReference type="GO" id="GO:0005886">
    <property type="term" value="C:plasma membrane"/>
    <property type="evidence" value="ECO:0007669"/>
    <property type="project" value="UniProtKB-SubCell"/>
</dbReference>
<evidence type="ECO:0000256" key="10">
    <source>
        <dbReference type="SAM" id="Phobius"/>
    </source>
</evidence>
<dbReference type="PIRSF" id="PIRSF500217">
    <property type="entry name" value="AlgI"/>
    <property type="match status" value="1"/>
</dbReference>
<evidence type="ECO:0000256" key="1">
    <source>
        <dbReference type="ARBA" id="ARBA00004651"/>
    </source>
</evidence>
<comment type="caution">
    <text evidence="11">The sequence shown here is derived from an EMBL/GenBank/DDBJ whole genome shotgun (WGS) entry which is preliminary data.</text>
</comment>
<evidence type="ECO:0000313" key="11">
    <source>
        <dbReference type="EMBL" id="RCW77399.1"/>
    </source>
</evidence>
<dbReference type="GO" id="GO:0016746">
    <property type="term" value="F:acyltransferase activity"/>
    <property type="evidence" value="ECO:0007669"/>
    <property type="project" value="UniProtKB-KW"/>
</dbReference>
<dbReference type="RefSeq" id="WP_114351329.1">
    <property type="nucleotide sequence ID" value="NZ_QPJJ01000001.1"/>
</dbReference>
<comment type="subcellular location">
    <subcellularLocation>
        <location evidence="1">Cell membrane</location>
        <topology evidence="1">Multi-pass membrane protein</topology>
    </subcellularLocation>
</comment>
<keyword evidence="5 10" id="KW-0812">Transmembrane</keyword>
<comment type="similarity">
    <text evidence="2 9">Belongs to the membrane-bound acyltransferase family.</text>
</comment>
<dbReference type="InterPro" id="IPR024194">
    <property type="entry name" value="Ac/AlaTfrase_AlgI/DltB"/>
</dbReference>
<evidence type="ECO:0000256" key="3">
    <source>
        <dbReference type="ARBA" id="ARBA00022475"/>
    </source>
</evidence>
<gene>
    <name evidence="11" type="ORF">DFR57_101273</name>
</gene>
<dbReference type="InterPro" id="IPR051085">
    <property type="entry name" value="MB_O-acyltransferase"/>
</dbReference>
<dbReference type="InterPro" id="IPR004299">
    <property type="entry name" value="MBOAT_fam"/>
</dbReference>
<dbReference type="AlphaFoldDB" id="A0A368YCK2"/>
<keyword evidence="6 10" id="KW-1133">Transmembrane helix</keyword>
<evidence type="ECO:0000256" key="5">
    <source>
        <dbReference type="ARBA" id="ARBA00022692"/>
    </source>
</evidence>
<feature type="transmembrane region" description="Helical" evidence="10">
    <location>
        <begin position="116"/>
        <end position="138"/>
    </location>
</feature>
<evidence type="ECO:0000256" key="7">
    <source>
        <dbReference type="ARBA" id="ARBA00023136"/>
    </source>
</evidence>
<feature type="transmembrane region" description="Helical" evidence="10">
    <location>
        <begin position="355"/>
        <end position="375"/>
    </location>
</feature>
<organism evidence="11 12">
    <name type="scientific">Saliterribacillus persicus</name>
    <dbReference type="NCBI Taxonomy" id="930114"/>
    <lineage>
        <taxon>Bacteria</taxon>
        <taxon>Bacillati</taxon>
        <taxon>Bacillota</taxon>
        <taxon>Bacilli</taxon>
        <taxon>Bacillales</taxon>
        <taxon>Bacillaceae</taxon>
        <taxon>Saliterribacillus</taxon>
    </lineage>
</organism>
<feature type="transmembrane region" description="Helical" evidence="10">
    <location>
        <begin position="430"/>
        <end position="449"/>
    </location>
</feature>
<feature type="transmembrane region" description="Helical" evidence="10">
    <location>
        <begin position="6"/>
        <end position="23"/>
    </location>
</feature>
<dbReference type="OrthoDB" id="9805788at2"/>
<feature type="transmembrane region" description="Helical" evidence="10">
    <location>
        <begin position="81"/>
        <end position="104"/>
    </location>
</feature>
<keyword evidence="3 9" id="KW-1003">Cell membrane</keyword>
<dbReference type="InterPro" id="IPR028362">
    <property type="entry name" value="AlgI"/>
</dbReference>
<sequence>MLFNSVPFIFLFLPIVFIGYFVIIKSAPSKKASIIWLVISSLFFYAFWNPMYIFLILSSIFVNYNIAKIFHANIDGKYKKIGVIAGVIFNVALLGYFKYVDFFIKNINGIFETDFALLYIMLPLAISFFTFQQIAFLVDNYRGEYEKNTFSSYALFVSFFPQLIAGPIVHHREMMPQFEDENNKNININNISKGLFIFIIGLTKKVGIADTVAIWANTGFQNYESLSTIDAWITSFSYTLQLYFDFSGYCDMAIGIALLFNIKLPINFLSPYKARNIQDFWKRWHITLSRFLTSYIYIPLGGNRKGEIRTYINIFIVFLISGFWHGAGWTFVLWGIFHGIASMAVRLWGIIGFKLPYWFSWIITFMFVNITWVYFRATSIEQANTIISKMFQFNYNYNYPLSSFFQKPLKIFEAAGQYDFILFKLDNPKIIVFTIITLLIITFITKNSIQLLDRFRTNIKTLLFSQVLLIGLVIIIFFIHKNSEFLYFNF</sequence>
<feature type="transmembrane region" description="Helical" evidence="10">
    <location>
        <begin position="461"/>
        <end position="480"/>
    </location>
</feature>
<feature type="transmembrane region" description="Helical" evidence="10">
    <location>
        <begin position="308"/>
        <end position="325"/>
    </location>
</feature>
<accession>A0A368YCK2</accession>
<evidence type="ECO:0000256" key="4">
    <source>
        <dbReference type="ARBA" id="ARBA00022679"/>
    </source>
</evidence>
<dbReference type="Pfam" id="PF03062">
    <property type="entry name" value="MBOAT"/>
    <property type="match status" value="1"/>
</dbReference>
<evidence type="ECO:0000256" key="2">
    <source>
        <dbReference type="ARBA" id="ARBA00010323"/>
    </source>
</evidence>
<reference evidence="11 12" key="1">
    <citation type="submission" date="2018-07" db="EMBL/GenBank/DDBJ databases">
        <title>Genomic Encyclopedia of Type Strains, Phase IV (KMG-IV): sequencing the most valuable type-strain genomes for metagenomic binning, comparative biology and taxonomic classification.</title>
        <authorList>
            <person name="Goeker M."/>
        </authorList>
    </citation>
    <scope>NUCLEOTIDE SEQUENCE [LARGE SCALE GENOMIC DNA]</scope>
    <source>
        <strain evidence="11 12">DSM 27696</strain>
    </source>
</reference>
<name>A0A368YCK2_9BACI</name>